<evidence type="ECO:0000256" key="2">
    <source>
        <dbReference type="ARBA" id="ARBA00013223"/>
    </source>
</evidence>
<dbReference type="InterPro" id="IPR013112">
    <property type="entry name" value="FAD-bd_8"/>
</dbReference>
<dbReference type="InterPro" id="IPR039261">
    <property type="entry name" value="FNR_nucleotide-bd"/>
</dbReference>
<evidence type="ECO:0000256" key="4">
    <source>
        <dbReference type="ARBA" id="ARBA00047776"/>
    </source>
</evidence>
<dbReference type="EMBL" id="AFHG01000050">
    <property type="protein sequence ID" value="EGK71525.1"/>
    <property type="molecule type" value="Genomic_DNA"/>
</dbReference>
<evidence type="ECO:0000313" key="7">
    <source>
        <dbReference type="Proteomes" id="UP000005019"/>
    </source>
</evidence>
<keyword evidence="3" id="KW-0547">Nucleotide-binding</keyword>
<dbReference type="PRINTS" id="PR00371">
    <property type="entry name" value="FPNCR"/>
</dbReference>
<keyword evidence="7" id="KW-1185">Reference proteome</keyword>
<dbReference type="InterPro" id="IPR017927">
    <property type="entry name" value="FAD-bd_FR_type"/>
</dbReference>
<comment type="caution">
    <text evidence="6">The sequence shown here is derived from an EMBL/GenBank/DDBJ whole genome shotgun (WGS) entry which is preliminary data.</text>
</comment>
<dbReference type="OrthoDB" id="9784483at2"/>
<dbReference type="Gene3D" id="2.40.30.10">
    <property type="entry name" value="Translation factors"/>
    <property type="match status" value="1"/>
</dbReference>
<gene>
    <name evidence="6" type="ORF">METUNv1_02213</name>
</gene>
<dbReference type="Gene3D" id="3.40.50.80">
    <property type="entry name" value="Nucleotide-binding domain of ferredoxin-NADP reductase (FNR) module"/>
    <property type="match status" value="1"/>
</dbReference>
<evidence type="ECO:0000259" key="5">
    <source>
        <dbReference type="PROSITE" id="PS51384"/>
    </source>
</evidence>
<dbReference type="PANTHER" id="PTHR47878:SF2">
    <property type="entry name" value="OXIDOREDUCTASE FAD_NAD(P)-BINDING DOMAIN PROTEIN"/>
    <property type="match status" value="1"/>
</dbReference>
<evidence type="ECO:0000256" key="1">
    <source>
        <dbReference type="ARBA" id="ARBA00008312"/>
    </source>
</evidence>
<reference evidence="6 7" key="1">
    <citation type="journal article" date="2011" name="J. Bacteriol.">
        <title>Genome sequence of Methyloversatilis universalis FAM5T, a methylotrophic representative of the order Rhodocyclales.</title>
        <authorList>
            <person name="Kittichotirat W."/>
            <person name="Good N.M."/>
            <person name="Hall R."/>
            <person name="Bringel F."/>
            <person name="Lajus A."/>
            <person name="Medigue C."/>
            <person name="Smalley N.E."/>
            <person name="Beck D."/>
            <person name="Bumgarner R."/>
            <person name="Vuilleumier S."/>
            <person name="Kalyuzhnaya M.G."/>
        </authorList>
    </citation>
    <scope>NUCLEOTIDE SEQUENCE [LARGE SCALE GENOMIC DNA]</scope>
    <source>
        <strain evidence="7">ATCC BAA-1314 / JCM 13912 / FAM5</strain>
    </source>
</reference>
<proteinExistence type="inferred from homology"/>
<dbReference type="InterPro" id="IPR001433">
    <property type="entry name" value="OxRdtase_FAD/NAD-bd"/>
</dbReference>
<organism evidence="6 7">
    <name type="scientific">Methyloversatilis universalis (strain ATCC BAA-1314 / DSM 25237 / JCM 13912 / CCUG 52030 / FAM5)</name>
    <dbReference type="NCBI Taxonomy" id="1000565"/>
    <lineage>
        <taxon>Bacteria</taxon>
        <taxon>Pseudomonadati</taxon>
        <taxon>Pseudomonadota</taxon>
        <taxon>Betaproteobacteria</taxon>
        <taxon>Nitrosomonadales</taxon>
        <taxon>Sterolibacteriaceae</taxon>
        <taxon>Methyloversatilis</taxon>
    </lineage>
</organism>
<accession>F5RD54</accession>
<comment type="similarity">
    <text evidence="1">Belongs to the ferredoxin--NADP reductase type 1 family.</text>
</comment>
<dbReference type="GO" id="GO:0034599">
    <property type="term" value="P:cellular response to oxidative stress"/>
    <property type="evidence" value="ECO:0007669"/>
    <property type="project" value="TreeGrafter"/>
</dbReference>
<dbReference type="InterPro" id="IPR033892">
    <property type="entry name" value="FNR_bac"/>
</dbReference>
<dbReference type="eggNOG" id="COG1018">
    <property type="taxonomic scope" value="Bacteria"/>
</dbReference>
<dbReference type="GO" id="GO:0000166">
    <property type="term" value="F:nucleotide binding"/>
    <property type="evidence" value="ECO:0007669"/>
    <property type="project" value="UniProtKB-KW"/>
</dbReference>
<evidence type="ECO:0000313" key="6">
    <source>
        <dbReference type="EMBL" id="EGK71525.1"/>
    </source>
</evidence>
<dbReference type="InterPro" id="IPR017938">
    <property type="entry name" value="Riboflavin_synthase-like_b-brl"/>
</dbReference>
<name>F5RD54_METUF</name>
<dbReference type="SUPFAM" id="SSF52343">
    <property type="entry name" value="Ferredoxin reductase-like, C-terminal NADP-linked domain"/>
    <property type="match status" value="1"/>
</dbReference>
<dbReference type="GO" id="GO:0004324">
    <property type="term" value="F:ferredoxin-NADP+ reductase activity"/>
    <property type="evidence" value="ECO:0007669"/>
    <property type="project" value="UniProtKB-EC"/>
</dbReference>
<dbReference type="RefSeq" id="WP_008061628.1">
    <property type="nucleotide sequence ID" value="NZ_AFHG01000050.1"/>
</dbReference>
<dbReference type="GO" id="GO:0042167">
    <property type="term" value="P:heme catabolic process"/>
    <property type="evidence" value="ECO:0007669"/>
    <property type="project" value="TreeGrafter"/>
</dbReference>
<dbReference type="STRING" id="1000565.METUNv1_02213"/>
<dbReference type="Proteomes" id="UP000005019">
    <property type="component" value="Unassembled WGS sequence"/>
</dbReference>
<dbReference type="SUPFAM" id="SSF63380">
    <property type="entry name" value="Riboflavin synthase domain-like"/>
    <property type="match status" value="1"/>
</dbReference>
<dbReference type="AlphaFoldDB" id="F5RD54"/>
<dbReference type="PANTHER" id="PTHR47878">
    <property type="entry name" value="OXIDOREDUCTASE FAD/NAD(P)-BINDING DOMAIN PROTEIN"/>
    <property type="match status" value="1"/>
</dbReference>
<dbReference type="EC" id="1.18.1.2" evidence="2"/>
<dbReference type="CDD" id="cd06195">
    <property type="entry name" value="FNR1"/>
    <property type="match status" value="1"/>
</dbReference>
<dbReference type="PROSITE" id="PS51384">
    <property type="entry name" value="FAD_FR"/>
    <property type="match status" value="1"/>
</dbReference>
<sequence>MNDSATASPATPSRVPQASAQRIRAIRRWTADLWSLRIERPAGFRFQPGHYLRLGLPVETPASAVWRPYSIVSAPDDEALEIVLVRVPDGAFTSQLARLGEGDPVLLEQAVFGFFLESQLAPGDTLWMLATGTGIGPYVSLLRTPGALDRHRRAVLVHSVRRADELSYRDEIEAAVAASGGRLHYLPVVTRDTVGGTLSGRIPRLIDDRLLQSAADAALEPTGSRVMVCGNPAFTTDMRALLSARGFTPCRRGSPGTMLFEKYW</sequence>
<evidence type="ECO:0000256" key="3">
    <source>
        <dbReference type="ARBA" id="ARBA00022741"/>
    </source>
</evidence>
<comment type="catalytic activity">
    <reaction evidence="4">
        <text>2 reduced [2Fe-2S]-[ferredoxin] + NADP(+) + H(+) = 2 oxidized [2Fe-2S]-[ferredoxin] + NADPH</text>
        <dbReference type="Rhea" id="RHEA:20125"/>
        <dbReference type="Rhea" id="RHEA-COMP:10000"/>
        <dbReference type="Rhea" id="RHEA-COMP:10001"/>
        <dbReference type="ChEBI" id="CHEBI:15378"/>
        <dbReference type="ChEBI" id="CHEBI:33737"/>
        <dbReference type="ChEBI" id="CHEBI:33738"/>
        <dbReference type="ChEBI" id="CHEBI:57783"/>
        <dbReference type="ChEBI" id="CHEBI:58349"/>
        <dbReference type="EC" id="1.18.1.2"/>
    </reaction>
</comment>
<dbReference type="Pfam" id="PF00175">
    <property type="entry name" value="NAD_binding_1"/>
    <property type="match status" value="1"/>
</dbReference>
<feature type="domain" description="FAD-binding FR-type" evidence="5">
    <location>
        <begin position="16"/>
        <end position="118"/>
    </location>
</feature>
<dbReference type="InterPro" id="IPR001709">
    <property type="entry name" value="Flavoprot_Pyr_Nucl_cyt_Rdtase"/>
</dbReference>
<protein>
    <recommendedName>
        <fullName evidence="2">ferredoxin--NADP(+) reductase</fullName>
        <ecNumber evidence="2">1.18.1.2</ecNumber>
    </recommendedName>
</protein>
<dbReference type="InterPro" id="IPR051930">
    <property type="entry name" value="FNR_type-1"/>
</dbReference>
<dbReference type="Pfam" id="PF08022">
    <property type="entry name" value="FAD_binding_8"/>
    <property type="match status" value="1"/>
</dbReference>